<dbReference type="PANTHER" id="PTHR45339">
    <property type="entry name" value="HYBRID SIGNAL TRANSDUCTION HISTIDINE KINASE J"/>
    <property type="match status" value="1"/>
</dbReference>
<evidence type="ECO:0000313" key="6">
    <source>
        <dbReference type="Proteomes" id="UP000199520"/>
    </source>
</evidence>
<dbReference type="CDD" id="cd17546">
    <property type="entry name" value="REC_hyHK_CKI1_RcsC-like"/>
    <property type="match status" value="1"/>
</dbReference>
<dbReference type="STRING" id="1123291.SAMN04490355_101756"/>
<dbReference type="RefSeq" id="WP_090936720.1">
    <property type="nucleotide sequence ID" value="NZ_FOTS01000017.1"/>
</dbReference>
<dbReference type="Proteomes" id="UP000199520">
    <property type="component" value="Unassembled WGS sequence"/>
</dbReference>
<proteinExistence type="predicted"/>
<dbReference type="PANTHER" id="PTHR45339:SF1">
    <property type="entry name" value="HYBRID SIGNAL TRANSDUCTION HISTIDINE KINASE J"/>
    <property type="match status" value="1"/>
</dbReference>
<accession>A0A1I4KGC3</accession>
<keyword evidence="6" id="KW-1185">Reference proteome</keyword>
<keyword evidence="2" id="KW-0902">Two-component regulatory system</keyword>
<dbReference type="InterPro" id="IPR001789">
    <property type="entry name" value="Sig_transdc_resp-reg_receiver"/>
</dbReference>
<dbReference type="EMBL" id="FOTS01000017">
    <property type="protein sequence ID" value="SFL77653.1"/>
    <property type="molecule type" value="Genomic_DNA"/>
</dbReference>
<evidence type="ECO:0000256" key="3">
    <source>
        <dbReference type="PROSITE-ProRule" id="PRU00169"/>
    </source>
</evidence>
<dbReference type="SUPFAM" id="SSF52172">
    <property type="entry name" value="CheY-like"/>
    <property type="match status" value="1"/>
</dbReference>
<feature type="domain" description="Response regulatory" evidence="4">
    <location>
        <begin position="2"/>
        <end position="128"/>
    </location>
</feature>
<evidence type="ECO:0000256" key="1">
    <source>
        <dbReference type="ARBA" id="ARBA00022553"/>
    </source>
</evidence>
<dbReference type="PROSITE" id="PS50110">
    <property type="entry name" value="RESPONSE_REGULATORY"/>
    <property type="match status" value="1"/>
</dbReference>
<feature type="modified residue" description="4-aspartylphosphate" evidence="3">
    <location>
        <position position="55"/>
    </location>
</feature>
<organism evidence="5 6">
    <name type="scientific">Pelosinus propionicus DSM 13327</name>
    <dbReference type="NCBI Taxonomy" id="1123291"/>
    <lineage>
        <taxon>Bacteria</taxon>
        <taxon>Bacillati</taxon>
        <taxon>Bacillota</taxon>
        <taxon>Negativicutes</taxon>
        <taxon>Selenomonadales</taxon>
        <taxon>Sporomusaceae</taxon>
        <taxon>Pelosinus</taxon>
    </lineage>
</organism>
<dbReference type="AlphaFoldDB" id="A0A1I4KGC3"/>
<dbReference type="Pfam" id="PF00072">
    <property type="entry name" value="Response_reg"/>
    <property type="match status" value="1"/>
</dbReference>
<reference evidence="6" key="1">
    <citation type="submission" date="2016-10" db="EMBL/GenBank/DDBJ databases">
        <authorList>
            <person name="Varghese N."/>
            <person name="Submissions S."/>
        </authorList>
    </citation>
    <scope>NUCLEOTIDE SEQUENCE [LARGE SCALE GENOMIC DNA]</scope>
    <source>
        <strain evidence="6">DSM 13327</strain>
    </source>
</reference>
<dbReference type="InterPro" id="IPR011006">
    <property type="entry name" value="CheY-like_superfamily"/>
</dbReference>
<protein>
    <submittedName>
        <fullName evidence="5">Two-component system, chemotaxis family, response regulator CheY</fullName>
    </submittedName>
</protein>
<keyword evidence="1 3" id="KW-0597">Phosphoprotein</keyword>
<evidence type="ECO:0000259" key="4">
    <source>
        <dbReference type="PROSITE" id="PS50110"/>
    </source>
</evidence>
<dbReference type="SMART" id="SM00448">
    <property type="entry name" value="REC"/>
    <property type="match status" value="1"/>
</dbReference>
<name>A0A1I4KGC3_9FIRM</name>
<gene>
    <name evidence="5" type="ORF">SAMN04490355_101756</name>
</gene>
<dbReference type="GO" id="GO:0000160">
    <property type="term" value="P:phosphorelay signal transduction system"/>
    <property type="evidence" value="ECO:0007669"/>
    <property type="project" value="UniProtKB-KW"/>
</dbReference>
<evidence type="ECO:0000256" key="2">
    <source>
        <dbReference type="ARBA" id="ARBA00023012"/>
    </source>
</evidence>
<dbReference type="Gene3D" id="3.40.50.2300">
    <property type="match status" value="1"/>
</dbReference>
<dbReference type="OrthoDB" id="9797769at2"/>
<evidence type="ECO:0000313" key="5">
    <source>
        <dbReference type="EMBL" id="SFL77653.1"/>
    </source>
</evidence>
<sequence length="132" mass="15016">MRILIAEDDLASRVFMKKFLSKYGDCDIVTDGLETIDAFLMAIKEEEPYHLICMDIMMPKLDGLKALQTIRDIEKQKGIEDCNKVKVIMTTALNDKNTVMNANNAGCEAYAWKPIEIDKFIIVLEKLGLIKQ</sequence>